<evidence type="ECO:0000313" key="1">
    <source>
        <dbReference type="EMBL" id="MDP1451415.1"/>
    </source>
</evidence>
<reference evidence="1" key="1">
    <citation type="submission" date="2023-07" db="EMBL/GenBank/DDBJ databases">
        <title>Murine gut Bacillus species.</title>
        <authorList>
            <person name="Gutman E."/>
            <person name="Hashuel R."/>
            <person name="Litvak Y."/>
        </authorList>
    </citation>
    <scope>NUCLEOTIDE SEQUENCE</scope>
    <source>
        <strain evidence="1">RU293</strain>
    </source>
</reference>
<sequence>MKLEKLLIVLGLALVLGVGALSPNQNVTAFAAEKQEQKQHTGIFLTQTELDNVKVELQKYGVDNKIIKKLVTKLANQEVLDSMLYDTDSAVSVKKIETSTGYEEVHTFSDGSISVTGVEELDKLNDGGFTTMGTGISGGSCTGGSGYMNCSNRKVYYSNPGVWEMSFRANYTYVNGGYDYISWSGNQSTWLIYGTIGDPYRRIIRSKETAFNKAEARYSAYLYIGGSYGTQTRSVSLIVGGNSAYARGNTYY</sequence>
<dbReference type="Proteomes" id="UP001178275">
    <property type="component" value="Unassembled WGS sequence"/>
</dbReference>
<dbReference type="EMBL" id="JAUUTW010000008">
    <property type="protein sequence ID" value="MDP1451415.1"/>
    <property type="molecule type" value="Genomic_DNA"/>
</dbReference>
<name>A0AA90PIP0_9BACI</name>
<comment type="caution">
    <text evidence="1">The sequence shown here is derived from an EMBL/GenBank/DDBJ whole genome shotgun (WGS) entry which is preliminary data.</text>
</comment>
<dbReference type="AlphaFoldDB" id="A0AA90PIP0"/>
<proteinExistence type="predicted"/>
<dbReference type="RefSeq" id="WP_305159946.1">
    <property type="nucleotide sequence ID" value="NZ_JAUUTW010000008.1"/>
</dbReference>
<gene>
    <name evidence="1" type="ORF">Q8G36_10080</name>
</gene>
<accession>A0AA90PIP0</accession>
<evidence type="ECO:0000313" key="2">
    <source>
        <dbReference type="Proteomes" id="UP001178275"/>
    </source>
</evidence>
<organism evidence="1 2">
    <name type="scientific">Peribacillus frigoritolerans</name>
    <dbReference type="NCBI Taxonomy" id="450367"/>
    <lineage>
        <taxon>Bacteria</taxon>
        <taxon>Bacillati</taxon>
        <taxon>Bacillota</taxon>
        <taxon>Bacilli</taxon>
        <taxon>Bacillales</taxon>
        <taxon>Bacillaceae</taxon>
        <taxon>Peribacillus</taxon>
    </lineage>
</organism>
<protein>
    <submittedName>
        <fullName evidence="1">Uncharacterized protein</fullName>
    </submittedName>
</protein>